<dbReference type="Proteomes" id="UP000509126">
    <property type="component" value="Chromosome"/>
</dbReference>
<dbReference type="AlphaFoldDB" id="A0A6N1MJT9"/>
<accession>A0A6N1MJT9</accession>
<sequence length="223" mass="25880">MSYSISLKLQPETHQRFKDLHSRLNAGERDSLARPLGENLADMACEIIDQIFGQVVQLANSPDSDSEKVIQQIMHNTRKYMPWSVSLFGNERLMPMVNYLHRMTYEYQGDAFVRYPVEKLLVMELLGCIDQMKNGNHQYVSPALKAFTQVVDQGVTHLIREPKKMLKFNVVVDKTLNGVIHLTTQLGYKRFDKLGSIYDADTMSYYFEHLLVFLEDEMPHHIH</sequence>
<dbReference type="EMBL" id="CP054803">
    <property type="protein sequence ID" value="QKU22353.1"/>
    <property type="molecule type" value="Genomic_DNA"/>
</dbReference>
<protein>
    <submittedName>
        <fullName evidence="1">Uncharacterized protein</fullName>
    </submittedName>
</protein>
<evidence type="ECO:0000313" key="2">
    <source>
        <dbReference type="Proteomes" id="UP000509126"/>
    </source>
</evidence>
<dbReference type="RefSeq" id="WP_005267119.1">
    <property type="nucleotide sequence ID" value="NZ_CP054803.1"/>
</dbReference>
<proteinExistence type="predicted"/>
<evidence type="ECO:0000313" key="1">
    <source>
        <dbReference type="EMBL" id="QKU22353.1"/>
    </source>
</evidence>
<gene>
    <name evidence="1" type="ORF">FOB19_13680</name>
</gene>
<name>A0A6N1MJT9_ACILW</name>
<organism evidence="1 2">
    <name type="scientific">Acinetobacter lwoffii</name>
    <dbReference type="NCBI Taxonomy" id="28090"/>
    <lineage>
        <taxon>Bacteria</taxon>
        <taxon>Pseudomonadati</taxon>
        <taxon>Pseudomonadota</taxon>
        <taxon>Gammaproteobacteria</taxon>
        <taxon>Moraxellales</taxon>
        <taxon>Moraxellaceae</taxon>
        <taxon>Acinetobacter</taxon>
    </lineage>
</organism>
<reference evidence="1 2" key="1">
    <citation type="submission" date="2019-11" db="EMBL/GenBank/DDBJ databases">
        <title>FDA dAtabase for Regulatory Grade micrObial Sequences (FDA-ARGOS): Supporting development and validation of Infectious Disease Dx tests.</title>
        <authorList>
            <person name="Patel R."/>
            <person name="Rucinski S."/>
            <person name="Tallon L."/>
            <person name="Sadzewicz L."/>
            <person name="Vavikolanu K."/>
            <person name="Mehta A."/>
            <person name="Aluvathingal J."/>
            <person name="Nadendla S."/>
            <person name="Nandy P."/>
            <person name="Geyer C."/>
            <person name="Yan Y."/>
            <person name="Sichtig H."/>
        </authorList>
    </citation>
    <scope>NUCLEOTIDE SEQUENCE [LARGE SCALE GENOMIC DNA]</scope>
    <source>
        <strain evidence="1 2">FDAARGOS_557</strain>
    </source>
</reference>